<gene>
    <name evidence="2" type="ORF">D7D52_10405</name>
</gene>
<keyword evidence="3" id="KW-1185">Reference proteome</keyword>
<evidence type="ECO:0000256" key="1">
    <source>
        <dbReference type="SAM" id="Phobius"/>
    </source>
</evidence>
<proteinExistence type="predicted"/>
<evidence type="ECO:0000313" key="2">
    <source>
        <dbReference type="EMBL" id="AYF74206.1"/>
    </source>
</evidence>
<sequence>MLITAFGDRHREGTVSMFSIRATVLLVTSLAIGIAAGALTVANGQKLAAGVLAGGAAFAGAMVFLNKFVAV</sequence>
<dbReference type="EMBL" id="CP032568">
    <property type="protein sequence ID" value="AYF74206.1"/>
    <property type="molecule type" value="Genomic_DNA"/>
</dbReference>
<dbReference type="AlphaFoldDB" id="A0A386Z9H8"/>
<evidence type="ECO:0000313" key="3">
    <source>
        <dbReference type="Proteomes" id="UP000267164"/>
    </source>
</evidence>
<keyword evidence="1" id="KW-1133">Transmembrane helix</keyword>
<reference evidence="2 3" key="1">
    <citation type="submission" date="2018-09" db="EMBL/GenBank/DDBJ databases">
        <title>Nocardia yunnanensis sp. nov., an actinomycete isolated from a soil sample.</title>
        <authorList>
            <person name="Zhang J."/>
        </authorList>
    </citation>
    <scope>NUCLEOTIDE SEQUENCE [LARGE SCALE GENOMIC DNA]</scope>
    <source>
        <strain evidence="2 3">CFHS0054</strain>
    </source>
</reference>
<feature type="transmembrane region" description="Helical" evidence="1">
    <location>
        <begin position="20"/>
        <end position="41"/>
    </location>
</feature>
<dbReference type="KEGG" id="nyu:D7D52_10405"/>
<feature type="transmembrane region" description="Helical" evidence="1">
    <location>
        <begin position="47"/>
        <end position="65"/>
    </location>
</feature>
<protein>
    <submittedName>
        <fullName evidence="2">Uncharacterized protein</fullName>
    </submittedName>
</protein>
<accession>A0A386Z9H8</accession>
<dbReference type="Proteomes" id="UP000267164">
    <property type="component" value="Chromosome"/>
</dbReference>
<name>A0A386Z9H8_9NOCA</name>
<organism evidence="2 3">
    <name type="scientific">Nocardia yunnanensis</name>
    <dbReference type="NCBI Taxonomy" id="2382165"/>
    <lineage>
        <taxon>Bacteria</taxon>
        <taxon>Bacillati</taxon>
        <taxon>Actinomycetota</taxon>
        <taxon>Actinomycetes</taxon>
        <taxon>Mycobacteriales</taxon>
        <taxon>Nocardiaceae</taxon>
        <taxon>Nocardia</taxon>
    </lineage>
</organism>
<keyword evidence="1" id="KW-0812">Transmembrane</keyword>
<keyword evidence="1" id="KW-0472">Membrane</keyword>